<gene>
    <name evidence="1" type="ORF">FAVT5_1320</name>
</gene>
<evidence type="ECO:0000313" key="1">
    <source>
        <dbReference type="EMBL" id="CAB3391336.1"/>
    </source>
</evidence>
<keyword evidence="2" id="KW-1185">Reference proteome</keyword>
<proteinExistence type="predicted"/>
<name>A0ACA8Z7U0_9BACL</name>
<dbReference type="EMBL" id="LR792684">
    <property type="protein sequence ID" value="CAB3391336.1"/>
    <property type="molecule type" value="Genomic_DNA"/>
</dbReference>
<accession>A0ACA8Z7U0</accession>
<dbReference type="Proteomes" id="UP000501793">
    <property type="component" value="Chromosome"/>
</dbReference>
<organism evidence="1 2">
    <name type="scientific">Kyrpidia spormannii</name>
    <dbReference type="NCBI Taxonomy" id="2055160"/>
    <lineage>
        <taxon>Bacteria</taxon>
        <taxon>Bacillati</taxon>
        <taxon>Bacillota</taxon>
        <taxon>Bacilli</taxon>
        <taxon>Bacillales</taxon>
        <taxon>Alicyclobacillaceae</taxon>
        <taxon>Kyrpidia</taxon>
    </lineage>
</organism>
<evidence type="ECO:0000313" key="2">
    <source>
        <dbReference type="Proteomes" id="UP000501793"/>
    </source>
</evidence>
<reference evidence="1" key="1">
    <citation type="submission" date="2020-04" db="EMBL/GenBank/DDBJ databases">
        <authorList>
            <person name="Hogendoorn C."/>
        </authorList>
    </citation>
    <scope>NUCLEOTIDE SEQUENCE</scope>
    <source>
        <strain evidence="1">FAVT5</strain>
    </source>
</reference>
<protein>
    <submittedName>
        <fullName evidence="1">Uncharacterized protein</fullName>
    </submittedName>
</protein>
<sequence>MKSVLATFLLGLVILMAGHPSDNSAPGPSPSKNLDAPGRIVRQLNDPQQVLAFLQDRGITLPYVRAKPISVTTVVTDPLSFVPAESGARITPPMIPPRPVGNPYLSIEYEVQPWSRTGQEMLSSVSGPGPMRIGTGVSETIQAGFSTSVPVSSTLLSKSLGWNVGTGYPVVGEFSTDVPPETQLNLATYPEYTIYRLTIWRVPLTGTPYVVGSGQAWRPVGFTIVTFTL</sequence>